<gene>
    <name evidence="1" type="ORF">GL267_05155</name>
</gene>
<organism evidence="1">
    <name type="scientific">Acidithiobacillus ferrianus</name>
    <dbReference type="NCBI Taxonomy" id="2678518"/>
    <lineage>
        <taxon>Bacteria</taxon>
        <taxon>Pseudomonadati</taxon>
        <taxon>Pseudomonadota</taxon>
        <taxon>Acidithiobacillia</taxon>
        <taxon>Acidithiobacillales</taxon>
        <taxon>Acidithiobacillaceae</taxon>
        <taxon>Acidithiobacillus</taxon>
    </lineage>
</organism>
<reference evidence="1" key="1">
    <citation type="submission" date="2019-11" db="EMBL/GenBank/DDBJ databases">
        <title>Acidithiobacillus ferrianus sp. nov.: a facultatively anaerobic and extremely acidophilic chemolithoautotroph.</title>
        <authorList>
            <person name="Norris P.R."/>
            <person name="Falagan C."/>
            <person name="Moya-Beltran A."/>
            <person name="Castro M."/>
            <person name="Quatrini R."/>
            <person name="Johnson D.B."/>
        </authorList>
    </citation>
    <scope>NUCLEOTIDE SEQUENCE [LARGE SCALE GENOMIC DNA]</scope>
    <source>
        <strain evidence="1">MG</strain>
    </source>
</reference>
<protein>
    <submittedName>
        <fullName evidence="1">PilZ domain-containing protein</fullName>
    </submittedName>
</protein>
<comment type="caution">
    <text evidence="1">The sequence shown here is derived from an EMBL/GenBank/DDBJ whole genome shotgun (WGS) entry which is preliminary data.</text>
</comment>
<dbReference type="EMBL" id="WNJL01000022">
    <property type="protein sequence ID" value="NDU42053.1"/>
    <property type="molecule type" value="Genomic_DNA"/>
</dbReference>
<name>A0A845U5A1_9PROT</name>
<proteinExistence type="predicted"/>
<sequence>MTAKPLYERSQELFLSWSKVPQEEIPDLLIGLKARARQVTLFRESVALAAEAQVKHLNPKTMVLAPQDRDAQDSPAQTGEKILCVHHGKTCSLGFLSTIVRMEGRDIQINYPTELWIRRGRKHERFGLTLNMTAFWNNPTHGDPIFGHVMDVSYGGFLGGMSVAAYHDDGLSVQLHERGEIILLKSDLTRWRGKAEIRRSALATQDGHDGDEVRVPANGFSLLGFSFLFSNPEEASALGPFLEGAVEPL</sequence>
<evidence type="ECO:0000313" key="1">
    <source>
        <dbReference type="EMBL" id="NDU42053.1"/>
    </source>
</evidence>
<dbReference type="AlphaFoldDB" id="A0A845U5A1"/>
<accession>A0A845U5A1</accession>
<dbReference type="RefSeq" id="WP_163097174.1">
    <property type="nucleotide sequence ID" value="NZ_CP127523.1"/>
</dbReference>